<dbReference type="VEuPathDB" id="TriTrypDB:C4B63_14g111"/>
<keyword evidence="6" id="KW-0862">Zinc</keyword>
<feature type="binding site" evidence="6">
    <location>
        <position position="312"/>
    </location>
    <ligand>
        <name>Zn(2+)</name>
        <dbReference type="ChEBI" id="CHEBI:29105"/>
    </ligand>
</feature>
<evidence type="ECO:0000256" key="6">
    <source>
        <dbReference type="PIRSR" id="PIRSR604254-1"/>
    </source>
</evidence>
<proteinExistence type="inferred from homology"/>
<dbReference type="EMBL" id="PRFC01000033">
    <property type="protein sequence ID" value="PWV14825.1"/>
    <property type="molecule type" value="Genomic_DNA"/>
</dbReference>
<evidence type="ECO:0000256" key="7">
    <source>
        <dbReference type="SAM" id="MobiDB-lite"/>
    </source>
</evidence>
<keyword evidence="4 8" id="KW-1133">Transmembrane helix</keyword>
<dbReference type="VEuPathDB" id="TriTrypDB:TcBrA4_0013660"/>
<dbReference type="VEuPathDB" id="TriTrypDB:TcCLB.509799.100"/>
<evidence type="ECO:0008006" key="11">
    <source>
        <dbReference type="Google" id="ProtNLM"/>
    </source>
</evidence>
<evidence type="ECO:0000313" key="9">
    <source>
        <dbReference type="EMBL" id="PWV14825.1"/>
    </source>
</evidence>
<dbReference type="InterPro" id="IPR004254">
    <property type="entry name" value="AdipoR/HlyIII-related"/>
</dbReference>
<dbReference type="VEuPathDB" id="TriTrypDB:TcCLB.504137.150"/>
<organism evidence="9 10">
    <name type="scientific">Trypanosoma cruzi</name>
    <dbReference type="NCBI Taxonomy" id="5693"/>
    <lineage>
        <taxon>Eukaryota</taxon>
        <taxon>Discoba</taxon>
        <taxon>Euglenozoa</taxon>
        <taxon>Kinetoplastea</taxon>
        <taxon>Metakinetoplastina</taxon>
        <taxon>Trypanosomatida</taxon>
        <taxon>Trypanosomatidae</taxon>
        <taxon>Trypanosoma</taxon>
        <taxon>Schizotrypanum</taxon>
    </lineage>
</organism>
<dbReference type="Proteomes" id="UP000246078">
    <property type="component" value="Unassembled WGS sequence"/>
</dbReference>
<feature type="transmembrane region" description="Helical" evidence="8">
    <location>
        <begin position="140"/>
        <end position="162"/>
    </location>
</feature>
<keyword evidence="6" id="KW-0479">Metal-binding</keyword>
<evidence type="ECO:0000256" key="5">
    <source>
        <dbReference type="ARBA" id="ARBA00023136"/>
    </source>
</evidence>
<dbReference type="AlphaFoldDB" id="A0A2V2X2Y3"/>
<dbReference type="GO" id="GO:0038023">
    <property type="term" value="F:signaling receptor activity"/>
    <property type="evidence" value="ECO:0007669"/>
    <property type="project" value="TreeGrafter"/>
</dbReference>
<reference evidence="9 10" key="1">
    <citation type="journal article" date="2018" name="Microb. Genom.">
        <title>Expanding an expanded genome: long-read sequencing of Trypanosoma cruzi.</title>
        <authorList>
            <person name="Berna L."/>
            <person name="Rodriguez M."/>
            <person name="Chiribao M.L."/>
            <person name="Parodi-Talice A."/>
            <person name="Pita S."/>
            <person name="Rijo G."/>
            <person name="Alvarez-Valin F."/>
            <person name="Robello C."/>
        </authorList>
    </citation>
    <scope>NUCLEOTIDE SEQUENCE [LARGE SCALE GENOMIC DNA]</scope>
    <source>
        <strain evidence="9 10">TCC</strain>
    </source>
</reference>
<comment type="similarity">
    <text evidence="2">Belongs to the ADIPOR family.</text>
</comment>
<feature type="transmembrane region" description="Helical" evidence="8">
    <location>
        <begin position="182"/>
        <end position="202"/>
    </location>
</feature>
<feature type="transmembrane region" description="Helical" evidence="8">
    <location>
        <begin position="241"/>
        <end position="262"/>
    </location>
</feature>
<dbReference type="OrthoDB" id="529367at2759"/>
<evidence type="ECO:0000256" key="1">
    <source>
        <dbReference type="ARBA" id="ARBA00004141"/>
    </source>
</evidence>
<evidence type="ECO:0000256" key="3">
    <source>
        <dbReference type="ARBA" id="ARBA00022692"/>
    </source>
</evidence>
<feature type="region of interest" description="Disordered" evidence="7">
    <location>
        <begin position="18"/>
        <end position="37"/>
    </location>
</feature>
<dbReference type="VEuPathDB" id="TriTrypDB:TcG_04168"/>
<evidence type="ECO:0000256" key="8">
    <source>
        <dbReference type="SAM" id="Phobius"/>
    </source>
</evidence>
<dbReference type="PANTHER" id="PTHR20855:SF52">
    <property type="entry name" value="ADIPONECTIN RECEPTOR PROTEIN"/>
    <property type="match status" value="1"/>
</dbReference>
<evidence type="ECO:0000313" key="10">
    <source>
        <dbReference type="Proteomes" id="UP000246078"/>
    </source>
</evidence>
<dbReference type="VEuPathDB" id="TriTrypDB:TCSYLVIO_004718"/>
<keyword evidence="5 8" id="KW-0472">Membrane</keyword>
<dbReference type="VEuPathDB" id="TriTrypDB:BCY84_11236"/>
<accession>A0A2V2X2Y3</accession>
<feature type="transmembrane region" description="Helical" evidence="8">
    <location>
        <begin position="310"/>
        <end position="333"/>
    </location>
</feature>
<comment type="subcellular location">
    <subcellularLocation>
        <location evidence="1">Membrane</location>
        <topology evidence="1">Multi-pass membrane protein</topology>
    </subcellularLocation>
</comment>
<dbReference type="GO" id="GO:0046872">
    <property type="term" value="F:metal ion binding"/>
    <property type="evidence" value="ECO:0007669"/>
    <property type="project" value="UniProtKB-KW"/>
</dbReference>
<dbReference type="Pfam" id="PF03006">
    <property type="entry name" value="HlyIII"/>
    <property type="match status" value="1"/>
</dbReference>
<comment type="caution">
    <text evidence="9">The sequence shown here is derived from an EMBL/GenBank/DDBJ whole genome shotgun (WGS) entry which is preliminary data.</text>
</comment>
<dbReference type="PANTHER" id="PTHR20855">
    <property type="entry name" value="ADIPOR/PROGESTIN RECEPTOR-RELATED"/>
    <property type="match status" value="1"/>
</dbReference>
<keyword evidence="3 8" id="KW-0812">Transmembrane</keyword>
<feature type="binding site" evidence="6">
    <location>
        <position position="308"/>
    </location>
    <ligand>
        <name>Zn(2+)</name>
        <dbReference type="ChEBI" id="CHEBI:29105"/>
    </ligand>
</feature>
<sequence length="340" mass="38510">MPHAKSGGDGGVTVGLKTSEGGTVSQQGRKKELPSDTAKLMPYNENADLPLYTIDQVPEHLCDNRYILTGYRVGYTARMCINSIIALHNETFNIWTHLVGFLAFLVVVVCFFVIVLIPASHQQQHEGNAFSNTSSESKGLTYFLFAAYSFGCLMCMLCSTVFHTLLPHKSRKVYSWAHSLDYFGITFLVVGSFLPFCYFSFACEPFWRWTYLSMISFFGVFGVLGPFFKEWTQQQYARSKILFYVCMVGSGLFPIVHIYLLLPGNVSSSFVEGLLLMMTLYGVGVFVYAFQIPEFFFPGKFDIYLSSHQIWHVFVLAAAFVHFFNTASIYVNFRQINLSC</sequence>
<dbReference type="VEuPathDB" id="TriTrypDB:TCDM_03527"/>
<evidence type="ECO:0000256" key="4">
    <source>
        <dbReference type="ARBA" id="ARBA00022989"/>
    </source>
</evidence>
<feature type="transmembrane region" description="Helical" evidence="8">
    <location>
        <begin position="94"/>
        <end position="119"/>
    </location>
</feature>
<dbReference type="VEuPathDB" id="TriTrypDB:TcCL_NonESM01954"/>
<feature type="transmembrane region" description="Helical" evidence="8">
    <location>
        <begin position="209"/>
        <end position="229"/>
    </location>
</feature>
<feature type="transmembrane region" description="Helical" evidence="8">
    <location>
        <begin position="274"/>
        <end position="290"/>
    </location>
</feature>
<feature type="binding site" evidence="6">
    <location>
        <position position="163"/>
    </location>
    <ligand>
        <name>Zn(2+)</name>
        <dbReference type="ChEBI" id="CHEBI:29105"/>
    </ligand>
</feature>
<dbReference type="SMR" id="A0A2V2X2Y3"/>
<gene>
    <name evidence="9" type="ORF">C3747_33g157</name>
</gene>
<dbReference type="GO" id="GO:0016020">
    <property type="term" value="C:membrane"/>
    <property type="evidence" value="ECO:0007669"/>
    <property type="project" value="UniProtKB-SubCell"/>
</dbReference>
<evidence type="ECO:0000256" key="2">
    <source>
        <dbReference type="ARBA" id="ARBA00007018"/>
    </source>
</evidence>
<dbReference type="OMA" id="HSQPCPD"/>
<protein>
    <recommendedName>
        <fullName evidence="11">Adiponectin receptor protein 1</fullName>
    </recommendedName>
</protein>
<dbReference type="VEuPathDB" id="TriTrypDB:C3747_33g157"/>
<name>A0A2V2X2Y3_TRYCR</name>
<dbReference type="VEuPathDB" id="TriTrypDB:ECC02_000541"/>
<dbReference type="VEuPathDB" id="TriTrypDB:Tc_MARK_3503"/>